<evidence type="ECO:0000313" key="4">
    <source>
        <dbReference type="Proteomes" id="UP001064632"/>
    </source>
</evidence>
<protein>
    <submittedName>
        <fullName evidence="3">DUF4124 domain-containing protein</fullName>
    </submittedName>
</protein>
<sequence>MKPLALVSLLFASSLAHAAAYQCKRPDGTLAFQDKPCPGAQGYEIEVDGILTTRQREEVANPSVINVAPAVSPDQIDISGRWCAYGMSATPDGEVDSSRTGTWVFTATTVMHSTPTTEMITAPYDRNGNDLVISGDSALGNTAWVVTRGKGTELILTSASSGSHHLRRGSCLSASR</sequence>
<accession>A0ABY6BK69</accession>
<feature type="chain" id="PRO_5045936484" evidence="1">
    <location>
        <begin position="19"/>
        <end position="176"/>
    </location>
</feature>
<evidence type="ECO:0000256" key="1">
    <source>
        <dbReference type="SAM" id="SignalP"/>
    </source>
</evidence>
<organism evidence="3 4">
    <name type="scientific">Tahibacter amnicola</name>
    <dbReference type="NCBI Taxonomy" id="2976241"/>
    <lineage>
        <taxon>Bacteria</taxon>
        <taxon>Pseudomonadati</taxon>
        <taxon>Pseudomonadota</taxon>
        <taxon>Gammaproteobacteria</taxon>
        <taxon>Lysobacterales</taxon>
        <taxon>Rhodanobacteraceae</taxon>
        <taxon>Tahibacter</taxon>
    </lineage>
</organism>
<dbReference type="EMBL" id="CP104694">
    <property type="protein sequence ID" value="UXI70157.1"/>
    <property type="molecule type" value="Genomic_DNA"/>
</dbReference>
<name>A0ABY6BK69_9GAMM</name>
<dbReference type="Proteomes" id="UP001064632">
    <property type="component" value="Chromosome"/>
</dbReference>
<gene>
    <name evidence="3" type="ORF">N4264_11155</name>
</gene>
<dbReference type="RefSeq" id="WP_261697108.1">
    <property type="nucleotide sequence ID" value="NZ_CP104694.1"/>
</dbReference>
<keyword evidence="4" id="KW-1185">Reference proteome</keyword>
<keyword evidence="1" id="KW-0732">Signal</keyword>
<feature type="signal peptide" evidence="1">
    <location>
        <begin position="1"/>
        <end position="18"/>
    </location>
</feature>
<feature type="domain" description="DUF4124" evidence="2">
    <location>
        <begin position="8"/>
        <end position="44"/>
    </location>
</feature>
<evidence type="ECO:0000259" key="2">
    <source>
        <dbReference type="Pfam" id="PF13511"/>
    </source>
</evidence>
<evidence type="ECO:0000313" key="3">
    <source>
        <dbReference type="EMBL" id="UXI70157.1"/>
    </source>
</evidence>
<dbReference type="InterPro" id="IPR025392">
    <property type="entry name" value="DUF4124"/>
</dbReference>
<dbReference type="Pfam" id="PF13511">
    <property type="entry name" value="DUF4124"/>
    <property type="match status" value="1"/>
</dbReference>
<reference evidence="3" key="1">
    <citation type="submission" date="2022-09" db="EMBL/GenBank/DDBJ databases">
        <title>Tahibacter sp. nov., isolated from a fresh water.</title>
        <authorList>
            <person name="Baek J.H."/>
            <person name="Lee J.K."/>
            <person name="Kim J.M."/>
            <person name="Jeon C.O."/>
        </authorList>
    </citation>
    <scope>NUCLEOTIDE SEQUENCE</scope>
    <source>
        <strain evidence="3">W38</strain>
    </source>
</reference>
<proteinExistence type="predicted"/>